<dbReference type="EMBL" id="PTIX01000001">
    <property type="protein sequence ID" value="PPK70895.1"/>
    <property type="molecule type" value="Genomic_DNA"/>
</dbReference>
<accession>A0A2S6H087</accession>
<organism evidence="2 3">
    <name type="scientific">Actinokineospora auranticolor</name>
    <dbReference type="NCBI Taxonomy" id="155976"/>
    <lineage>
        <taxon>Bacteria</taxon>
        <taxon>Bacillati</taxon>
        <taxon>Actinomycetota</taxon>
        <taxon>Actinomycetes</taxon>
        <taxon>Pseudonocardiales</taxon>
        <taxon>Pseudonocardiaceae</taxon>
        <taxon>Actinokineospora</taxon>
    </lineage>
</organism>
<evidence type="ECO:0000313" key="2">
    <source>
        <dbReference type="EMBL" id="PPK70895.1"/>
    </source>
</evidence>
<feature type="domain" description="YtkA-like" evidence="1">
    <location>
        <begin position="37"/>
        <end position="116"/>
    </location>
</feature>
<dbReference type="Pfam" id="PF13115">
    <property type="entry name" value="YtkA"/>
    <property type="match status" value="1"/>
</dbReference>
<sequence length="133" mass="13893">MKPRGKALLAGVVVALVAVFAVIWTTRDKPVELTAGTASYAVRLTVDSPRIGGNAVLVEVTDLAGAPVVADEVTVEPVMADMGHALTPVPATAAAPGHYRADPTDLPMAGLWELTVTVRRDRASEHAVFTLVI</sequence>
<gene>
    <name evidence="2" type="ORF">CLV40_10181</name>
</gene>
<proteinExistence type="predicted"/>
<reference evidence="2 3" key="1">
    <citation type="submission" date="2018-02" db="EMBL/GenBank/DDBJ databases">
        <title>Genomic Encyclopedia of Archaeal and Bacterial Type Strains, Phase II (KMG-II): from individual species to whole genera.</title>
        <authorList>
            <person name="Goeker M."/>
        </authorList>
    </citation>
    <scope>NUCLEOTIDE SEQUENCE [LARGE SCALE GENOMIC DNA]</scope>
    <source>
        <strain evidence="2 3">YU 961-1</strain>
    </source>
</reference>
<comment type="caution">
    <text evidence="2">The sequence shown here is derived from an EMBL/GenBank/DDBJ whole genome shotgun (WGS) entry which is preliminary data.</text>
</comment>
<dbReference type="InterPro" id="IPR032693">
    <property type="entry name" value="YtkA-like_dom"/>
</dbReference>
<dbReference type="Proteomes" id="UP000239203">
    <property type="component" value="Unassembled WGS sequence"/>
</dbReference>
<keyword evidence="3" id="KW-1185">Reference proteome</keyword>
<evidence type="ECO:0000259" key="1">
    <source>
        <dbReference type="Pfam" id="PF13115"/>
    </source>
</evidence>
<dbReference type="RefSeq" id="WP_245930894.1">
    <property type="nucleotide sequence ID" value="NZ_CP154825.1"/>
</dbReference>
<evidence type="ECO:0000313" key="3">
    <source>
        <dbReference type="Proteomes" id="UP000239203"/>
    </source>
</evidence>
<protein>
    <submittedName>
        <fullName evidence="2">YtkA-like protein</fullName>
    </submittedName>
</protein>
<name>A0A2S6H087_9PSEU</name>
<dbReference type="AlphaFoldDB" id="A0A2S6H087"/>